<reference evidence="2 3" key="1">
    <citation type="submission" date="2021-06" db="EMBL/GenBank/DDBJ databases">
        <title>Actinoplanes lichenicola sp. nov., and Actinoplanes ovalisporus sp. nov., isolated from lichen in Thailand.</title>
        <authorList>
            <person name="Saeng-In P."/>
            <person name="Kanchanasin P."/>
            <person name="Yuki M."/>
            <person name="Kudo T."/>
            <person name="Ohkuma M."/>
            <person name="Phongsopitanun W."/>
            <person name="Tanasupawat S."/>
        </authorList>
    </citation>
    <scope>NUCLEOTIDE SEQUENCE [LARGE SCALE GENOMIC DNA]</scope>
    <source>
        <strain evidence="2 3">NBRC 110975</strain>
    </source>
</reference>
<dbReference type="EMBL" id="JAHKKG010000012">
    <property type="protein sequence ID" value="MBU2668870.1"/>
    <property type="molecule type" value="Genomic_DNA"/>
</dbReference>
<feature type="transmembrane region" description="Helical" evidence="1">
    <location>
        <begin position="46"/>
        <end position="65"/>
    </location>
</feature>
<comment type="caution">
    <text evidence="2">The sequence shown here is derived from an EMBL/GenBank/DDBJ whole genome shotgun (WGS) entry which is preliminary data.</text>
</comment>
<feature type="transmembrane region" description="Helical" evidence="1">
    <location>
        <begin position="189"/>
        <end position="212"/>
    </location>
</feature>
<evidence type="ECO:0000313" key="2">
    <source>
        <dbReference type="EMBL" id="MBU2668870.1"/>
    </source>
</evidence>
<name>A0ABS5YZJ9_9ACTN</name>
<accession>A0ABS5YZJ9</accession>
<evidence type="ECO:0000313" key="3">
    <source>
        <dbReference type="Proteomes" id="UP001519654"/>
    </source>
</evidence>
<dbReference type="Proteomes" id="UP001519654">
    <property type="component" value="Unassembled WGS sequence"/>
</dbReference>
<gene>
    <name evidence="2" type="ORF">KOI35_35710</name>
</gene>
<keyword evidence="3" id="KW-1185">Reference proteome</keyword>
<feature type="transmembrane region" description="Helical" evidence="1">
    <location>
        <begin position="19"/>
        <end position="34"/>
    </location>
</feature>
<proteinExistence type="predicted"/>
<keyword evidence="1" id="KW-0812">Transmembrane</keyword>
<keyword evidence="1" id="KW-1133">Transmembrane helix</keyword>
<feature type="transmembrane region" description="Helical" evidence="1">
    <location>
        <begin position="77"/>
        <end position="102"/>
    </location>
</feature>
<keyword evidence="1" id="KW-0472">Membrane</keyword>
<evidence type="ECO:0008006" key="4">
    <source>
        <dbReference type="Google" id="ProtNLM"/>
    </source>
</evidence>
<feature type="transmembrane region" description="Helical" evidence="1">
    <location>
        <begin position="114"/>
        <end position="139"/>
    </location>
</feature>
<evidence type="ECO:0000256" key="1">
    <source>
        <dbReference type="SAM" id="Phobius"/>
    </source>
</evidence>
<organism evidence="2 3">
    <name type="scientific">Paractinoplanes bogorensis</name>
    <dbReference type="NCBI Taxonomy" id="1610840"/>
    <lineage>
        <taxon>Bacteria</taxon>
        <taxon>Bacillati</taxon>
        <taxon>Actinomycetota</taxon>
        <taxon>Actinomycetes</taxon>
        <taxon>Micromonosporales</taxon>
        <taxon>Micromonosporaceae</taxon>
        <taxon>Paractinoplanes</taxon>
    </lineage>
</organism>
<protein>
    <recommendedName>
        <fullName evidence="4">ABC transporter permease</fullName>
    </recommendedName>
</protein>
<sequence>MTALVVANLSAREVSRRRAALLLVVSLPFWFYLARRDLSGQSTRALTLGIGWAVSTLTLFVVNASRGVDPRLRLTGASVLGIIGGRLLAMTGIGVLLALGYWGLVAVDQDLFHLWAAGPMMLITALVAAPLGSLIGAILPRELDGALALLCISSVQMLADPAGLLAKVMPFWSAREVGNYVVDGGSIDFVWRGLAHGGVTWLICVAGTLAIFHWRLRLVRYPEPELP</sequence>
<dbReference type="RefSeq" id="WP_215793089.1">
    <property type="nucleotide sequence ID" value="NZ_JAHKKG010000012.1"/>
</dbReference>